<reference evidence="1 2" key="1">
    <citation type="journal article" date="2022" name="bioRxiv">
        <title>The genome of the oomycete Peronosclerospora sorghi, a cosmopolitan pathogen of maize and sorghum, is inflated with dispersed pseudogenes.</title>
        <authorList>
            <person name="Fletcher K."/>
            <person name="Martin F."/>
            <person name="Isakeit T."/>
            <person name="Cavanaugh K."/>
            <person name="Magill C."/>
            <person name="Michelmore R."/>
        </authorList>
    </citation>
    <scope>NUCLEOTIDE SEQUENCE [LARGE SCALE GENOMIC DNA]</scope>
    <source>
        <strain evidence="1">P6</strain>
    </source>
</reference>
<name>A0ACC0W767_9STRA</name>
<gene>
    <name evidence="1" type="ORF">PsorP6_008275</name>
</gene>
<dbReference type="Proteomes" id="UP001163321">
    <property type="component" value="Chromosome 3"/>
</dbReference>
<proteinExistence type="predicted"/>
<sequence>MALTKYVTFQCMVASSVNAAYRLSPVANHPSLSRFSSKSLVFGAIQLQDGGTFQQLKKIGANFVSNNARDILNARVLELLEVMMDIAAIRQINWDVHLRDMVTVRGVLQRKHSEAGYSNGWLVDLVSIRVDESWCLHHTGTVFNYTVSDVAPPTTLLCNPEMVTLRGVLQRKHSEAGYSNGWLVDLVSIRVDEPCTTHDAAVVKGSWLLPPCSKVATNTIFHRNVCEESNATFGMDSQRILKRINAAGSKNASKNAQMLHILPTQRSRIFCDWLVESLGEEFLASGTGVVDVAGGKGDIPVLLWIKRGIQTTLIDPRPMKLGKYNRKLVAKASAAKGRTMNPQLLDSLDDDTLKLYKDLFTNCSVLVRMHPDEATEAIVDASLTLRKPFSIVPCFVMSRFFPDRLWWDGTPVVTYETFIKYLREKHPSYFMFSTTSMTRVVISLKQPATIRQKLERYTFLLQL</sequence>
<evidence type="ECO:0000313" key="1">
    <source>
        <dbReference type="EMBL" id="KAI9914579.1"/>
    </source>
</evidence>
<organism evidence="1 2">
    <name type="scientific">Peronosclerospora sorghi</name>
    <dbReference type="NCBI Taxonomy" id="230839"/>
    <lineage>
        <taxon>Eukaryota</taxon>
        <taxon>Sar</taxon>
        <taxon>Stramenopiles</taxon>
        <taxon>Oomycota</taxon>
        <taxon>Peronosporomycetes</taxon>
        <taxon>Peronosporales</taxon>
        <taxon>Peronosporaceae</taxon>
        <taxon>Peronosclerospora</taxon>
    </lineage>
</organism>
<dbReference type="EMBL" id="CM047582">
    <property type="protein sequence ID" value="KAI9914579.1"/>
    <property type="molecule type" value="Genomic_DNA"/>
</dbReference>
<evidence type="ECO:0000313" key="2">
    <source>
        <dbReference type="Proteomes" id="UP001163321"/>
    </source>
</evidence>
<comment type="caution">
    <text evidence="1">The sequence shown here is derived from an EMBL/GenBank/DDBJ whole genome shotgun (WGS) entry which is preliminary data.</text>
</comment>
<accession>A0ACC0W767</accession>
<keyword evidence="2" id="KW-1185">Reference proteome</keyword>
<protein>
    <submittedName>
        <fullName evidence="1">Uncharacterized protein</fullName>
    </submittedName>
</protein>